<dbReference type="AlphaFoldDB" id="A0AAD8NG05"/>
<dbReference type="Pfam" id="PF02458">
    <property type="entry name" value="Transferase"/>
    <property type="match status" value="1"/>
</dbReference>
<evidence type="ECO:0008006" key="5">
    <source>
        <dbReference type="Google" id="ProtNLM"/>
    </source>
</evidence>
<dbReference type="InterPro" id="IPR023213">
    <property type="entry name" value="CAT-like_dom_sf"/>
</dbReference>
<evidence type="ECO:0000256" key="2">
    <source>
        <dbReference type="SAM" id="MobiDB-lite"/>
    </source>
</evidence>
<feature type="region of interest" description="Disordered" evidence="2">
    <location>
        <begin position="210"/>
        <end position="231"/>
    </location>
</feature>
<comment type="caution">
    <text evidence="3">The sequence shown here is derived from an EMBL/GenBank/DDBJ whole genome shotgun (WGS) entry which is preliminary data.</text>
</comment>
<sequence length="231" mass="26112">MGISEKYKVIGKEVVRAQEPWTDHWLPFTNLDLLVPPFDVGSFFCYKKPAHDISFLDMLNTLKASLSHALALYYPLAGEIMWNAVDGENQIRCNNRGVDFVEVVANVELKELNLYNPDESIEGKLIPKKMHGVLAIQVTELKCGSIVIGCMFDHRAADGYSANMFISSWADITRSETPSLLPSFQRSMLNPRCPTTYSPSINDMFTLFEPPTKHDQDKNDDNDDHALINRV</sequence>
<dbReference type="Proteomes" id="UP001229421">
    <property type="component" value="Unassembled WGS sequence"/>
</dbReference>
<dbReference type="GO" id="GO:0016747">
    <property type="term" value="F:acyltransferase activity, transferring groups other than amino-acyl groups"/>
    <property type="evidence" value="ECO:0007669"/>
    <property type="project" value="TreeGrafter"/>
</dbReference>
<dbReference type="EMBL" id="JAUHHV010000012">
    <property type="protein sequence ID" value="KAK1406593.1"/>
    <property type="molecule type" value="Genomic_DNA"/>
</dbReference>
<dbReference type="PANTHER" id="PTHR31642:SF254">
    <property type="entry name" value="ALCOHOL O-ACETYLTRANSFERASE"/>
    <property type="match status" value="1"/>
</dbReference>
<name>A0AAD8NG05_TARER</name>
<proteinExistence type="inferred from homology"/>
<protein>
    <recommendedName>
        <fullName evidence="5">Transferase, Chloramphenicol acetyltransferase-like domain protein</fullName>
    </recommendedName>
</protein>
<dbReference type="InterPro" id="IPR050317">
    <property type="entry name" value="Plant_Fungal_Acyltransferase"/>
</dbReference>
<keyword evidence="4" id="KW-1185">Reference proteome</keyword>
<dbReference type="Gene3D" id="3.30.559.10">
    <property type="entry name" value="Chloramphenicol acetyltransferase-like domain"/>
    <property type="match status" value="1"/>
</dbReference>
<organism evidence="3 4">
    <name type="scientific">Tagetes erecta</name>
    <name type="common">African marigold</name>
    <dbReference type="NCBI Taxonomy" id="13708"/>
    <lineage>
        <taxon>Eukaryota</taxon>
        <taxon>Viridiplantae</taxon>
        <taxon>Streptophyta</taxon>
        <taxon>Embryophyta</taxon>
        <taxon>Tracheophyta</taxon>
        <taxon>Spermatophyta</taxon>
        <taxon>Magnoliopsida</taxon>
        <taxon>eudicotyledons</taxon>
        <taxon>Gunneridae</taxon>
        <taxon>Pentapetalae</taxon>
        <taxon>asterids</taxon>
        <taxon>campanulids</taxon>
        <taxon>Asterales</taxon>
        <taxon>Asteraceae</taxon>
        <taxon>Asteroideae</taxon>
        <taxon>Heliantheae alliance</taxon>
        <taxon>Tageteae</taxon>
        <taxon>Tagetes</taxon>
    </lineage>
</organism>
<gene>
    <name evidence="3" type="ORF">QVD17_42034</name>
</gene>
<reference evidence="3" key="1">
    <citation type="journal article" date="2023" name="bioRxiv">
        <title>Improved chromosome-level genome assembly for marigold (Tagetes erecta).</title>
        <authorList>
            <person name="Jiang F."/>
            <person name="Yuan L."/>
            <person name="Wang S."/>
            <person name="Wang H."/>
            <person name="Xu D."/>
            <person name="Wang A."/>
            <person name="Fan W."/>
        </authorList>
    </citation>
    <scope>NUCLEOTIDE SEQUENCE</scope>
    <source>
        <strain evidence="3">WSJ</strain>
        <tissue evidence="3">Leaf</tissue>
    </source>
</reference>
<feature type="compositionally biased region" description="Basic and acidic residues" evidence="2">
    <location>
        <begin position="211"/>
        <end position="231"/>
    </location>
</feature>
<evidence type="ECO:0000313" key="3">
    <source>
        <dbReference type="EMBL" id="KAK1406593.1"/>
    </source>
</evidence>
<dbReference type="PANTHER" id="PTHR31642">
    <property type="entry name" value="TRICHOTHECENE 3-O-ACETYLTRANSFERASE"/>
    <property type="match status" value="1"/>
</dbReference>
<evidence type="ECO:0000256" key="1">
    <source>
        <dbReference type="ARBA" id="ARBA00009861"/>
    </source>
</evidence>
<evidence type="ECO:0000313" key="4">
    <source>
        <dbReference type="Proteomes" id="UP001229421"/>
    </source>
</evidence>
<accession>A0AAD8NG05</accession>
<comment type="similarity">
    <text evidence="1">Belongs to the plant acyltransferase family.</text>
</comment>